<dbReference type="Proteomes" id="UP001500016">
    <property type="component" value="Unassembled WGS sequence"/>
</dbReference>
<evidence type="ECO:0000313" key="3">
    <source>
        <dbReference type="Proteomes" id="UP001500016"/>
    </source>
</evidence>
<evidence type="ECO:0008006" key="4">
    <source>
        <dbReference type="Google" id="ProtNLM"/>
    </source>
</evidence>
<feature type="compositionally biased region" description="Basic and acidic residues" evidence="1">
    <location>
        <begin position="166"/>
        <end position="177"/>
    </location>
</feature>
<protein>
    <recommendedName>
        <fullName evidence="4">Smu12A</fullName>
    </recommendedName>
</protein>
<evidence type="ECO:0000256" key="1">
    <source>
        <dbReference type="SAM" id="MobiDB-lite"/>
    </source>
</evidence>
<organism evidence="2 3">
    <name type="scientific">Streptomyces albiaxialis</name>
    <dbReference type="NCBI Taxonomy" id="329523"/>
    <lineage>
        <taxon>Bacteria</taxon>
        <taxon>Bacillati</taxon>
        <taxon>Actinomycetota</taxon>
        <taxon>Actinomycetes</taxon>
        <taxon>Kitasatosporales</taxon>
        <taxon>Streptomycetaceae</taxon>
        <taxon>Streptomyces</taxon>
    </lineage>
</organism>
<keyword evidence="3" id="KW-1185">Reference proteome</keyword>
<dbReference type="EMBL" id="BAAAPE010000007">
    <property type="protein sequence ID" value="GAA2071867.1"/>
    <property type="molecule type" value="Genomic_DNA"/>
</dbReference>
<proteinExistence type="predicted"/>
<sequence length="189" mass="20902">MTTGSEEETELRGWLAGRLPEELYERVLEVTVDREEITVVGSVPEPALDADVPGPERAAALEGRIAEFRERTREERMRVARETERRYGRKVSWGAECGGTRALFTHVAAPVMTRLRQPERQVLDTLIAGGVARSRSEALAWCVRLVGRNSDTWLAELRDSLAHVERVRARGPDRGTGEDASGAAPPADS</sequence>
<comment type="caution">
    <text evidence="2">The sequence shown here is derived from an EMBL/GenBank/DDBJ whole genome shotgun (WGS) entry which is preliminary data.</text>
</comment>
<dbReference type="RefSeq" id="WP_344527004.1">
    <property type="nucleotide sequence ID" value="NZ_BAAAPE010000007.1"/>
</dbReference>
<accession>A0ABN2VTW1</accession>
<reference evidence="2 3" key="1">
    <citation type="journal article" date="2019" name="Int. J. Syst. Evol. Microbiol.">
        <title>The Global Catalogue of Microorganisms (GCM) 10K type strain sequencing project: providing services to taxonomists for standard genome sequencing and annotation.</title>
        <authorList>
            <consortium name="The Broad Institute Genomics Platform"/>
            <consortium name="The Broad Institute Genome Sequencing Center for Infectious Disease"/>
            <person name="Wu L."/>
            <person name="Ma J."/>
        </authorList>
    </citation>
    <scope>NUCLEOTIDE SEQUENCE [LARGE SCALE GENOMIC DNA]</scope>
    <source>
        <strain evidence="2 3">JCM 15478</strain>
    </source>
</reference>
<name>A0ABN2VTW1_9ACTN</name>
<gene>
    <name evidence="2" type="ORF">GCM10009801_23970</name>
</gene>
<feature type="region of interest" description="Disordered" evidence="1">
    <location>
        <begin position="166"/>
        <end position="189"/>
    </location>
</feature>
<evidence type="ECO:0000313" key="2">
    <source>
        <dbReference type="EMBL" id="GAA2071867.1"/>
    </source>
</evidence>